<keyword evidence="3" id="KW-1185">Reference proteome</keyword>
<protein>
    <recommendedName>
        <fullName evidence="1">MULE transposase domain-containing protein</fullName>
    </recommendedName>
</protein>
<accession>A0A4Y2A8S9</accession>
<gene>
    <name evidence="2" type="ORF">AVEN_234525_1</name>
</gene>
<dbReference type="AlphaFoldDB" id="A0A4Y2A8S9"/>
<dbReference type="InterPro" id="IPR018289">
    <property type="entry name" value="MULE_transposase_dom"/>
</dbReference>
<organism evidence="2 3">
    <name type="scientific">Araneus ventricosus</name>
    <name type="common">Orbweaver spider</name>
    <name type="synonym">Epeira ventricosa</name>
    <dbReference type="NCBI Taxonomy" id="182803"/>
    <lineage>
        <taxon>Eukaryota</taxon>
        <taxon>Metazoa</taxon>
        <taxon>Ecdysozoa</taxon>
        <taxon>Arthropoda</taxon>
        <taxon>Chelicerata</taxon>
        <taxon>Arachnida</taxon>
        <taxon>Araneae</taxon>
        <taxon>Araneomorphae</taxon>
        <taxon>Entelegynae</taxon>
        <taxon>Araneoidea</taxon>
        <taxon>Araneidae</taxon>
        <taxon>Araneus</taxon>
    </lineage>
</organism>
<dbReference type="PANTHER" id="PTHR47160:SF8">
    <property type="entry name" value="MULE TRANSPOSASE DOMAIN-CONTAINING PROTEIN"/>
    <property type="match status" value="1"/>
</dbReference>
<dbReference type="Proteomes" id="UP000499080">
    <property type="component" value="Unassembled WGS sequence"/>
</dbReference>
<name>A0A4Y2A8S9_ARAVE</name>
<dbReference type="Pfam" id="PF10551">
    <property type="entry name" value="MULE"/>
    <property type="match status" value="1"/>
</dbReference>
<feature type="domain" description="MULE transposase" evidence="1">
    <location>
        <begin position="90"/>
        <end position="185"/>
    </location>
</feature>
<dbReference type="OrthoDB" id="6503616at2759"/>
<reference evidence="2 3" key="1">
    <citation type="journal article" date="2019" name="Sci. Rep.">
        <title>Orb-weaving spider Araneus ventricosus genome elucidates the spidroin gene catalogue.</title>
        <authorList>
            <person name="Kono N."/>
            <person name="Nakamura H."/>
            <person name="Ohtoshi R."/>
            <person name="Moran D.A.P."/>
            <person name="Shinohara A."/>
            <person name="Yoshida Y."/>
            <person name="Fujiwara M."/>
            <person name="Mori M."/>
            <person name="Tomita M."/>
            <person name="Arakawa K."/>
        </authorList>
    </citation>
    <scope>NUCLEOTIDE SEQUENCE [LARGE SCALE GENOMIC DNA]</scope>
</reference>
<proteinExistence type="predicted"/>
<dbReference type="EMBL" id="BGPR01000009">
    <property type="protein sequence ID" value="GBL76271.1"/>
    <property type="molecule type" value="Genomic_DNA"/>
</dbReference>
<evidence type="ECO:0000313" key="3">
    <source>
        <dbReference type="Proteomes" id="UP000499080"/>
    </source>
</evidence>
<evidence type="ECO:0000259" key="1">
    <source>
        <dbReference type="Pfam" id="PF10551"/>
    </source>
</evidence>
<comment type="caution">
    <text evidence="2">The sequence shown here is derived from an EMBL/GenBank/DDBJ whole genome shotgun (WGS) entry which is preliminary data.</text>
</comment>
<dbReference type="PANTHER" id="PTHR47160">
    <property type="entry name" value="PUTATIVE-RELATED"/>
    <property type="match status" value="1"/>
</dbReference>
<evidence type="ECO:0000313" key="2">
    <source>
        <dbReference type="EMBL" id="GBL76271.1"/>
    </source>
</evidence>
<sequence length="196" mass="22292">MQPLFNKGYDFVTNIPNFISVKTYFYVGRRKAQGEEREPKTAAEIDISEDVTKMEDGTNFLLADVCGEGRMLVFATEDGKNVLKNYKTFFVDGSFKSSSEQFKQLYSVHVGIGSSSDEINITAATYALLSRKDTSMYDRLFSILKNEAEWNPDTVIMDFEEAATIALCRTFPNVKINGCNFHFTQSLWEYIQELQG</sequence>